<reference evidence="1" key="1">
    <citation type="submission" date="2023-03" db="EMBL/GenBank/DDBJ databases">
        <title>Massive genome expansion in bonnet fungi (Mycena s.s.) driven by repeated elements and novel gene families across ecological guilds.</title>
        <authorList>
            <consortium name="Lawrence Berkeley National Laboratory"/>
            <person name="Harder C.B."/>
            <person name="Miyauchi S."/>
            <person name="Viragh M."/>
            <person name="Kuo A."/>
            <person name="Thoen E."/>
            <person name="Andreopoulos B."/>
            <person name="Lu D."/>
            <person name="Skrede I."/>
            <person name="Drula E."/>
            <person name="Henrissat B."/>
            <person name="Morin E."/>
            <person name="Kohler A."/>
            <person name="Barry K."/>
            <person name="LaButti K."/>
            <person name="Morin E."/>
            <person name="Salamov A."/>
            <person name="Lipzen A."/>
            <person name="Mereny Z."/>
            <person name="Hegedus B."/>
            <person name="Baldrian P."/>
            <person name="Stursova M."/>
            <person name="Weitz H."/>
            <person name="Taylor A."/>
            <person name="Grigoriev I.V."/>
            <person name="Nagy L.G."/>
            <person name="Martin F."/>
            <person name="Kauserud H."/>
        </authorList>
    </citation>
    <scope>NUCLEOTIDE SEQUENCE</scope>
    <source>
        <strain evidence="1">CBHHK182m</strain>
    </source>
</reference>
<comment type="caution">
    <text evidence="1">The sequence shown here is derived from an EMBL/GenBank/DDBJ whole genome shotgun (WGS) entry which is preliminary data.</text>
</comment>
<keyword evidence="2" id="KW-1185">Reference proteome</keyword>
<evidence type="ECO:0000313" key="1">
    <source>
        <dbReference type="EMBL" id="KAJ7757593.1"/>
    </source>
</evidence>
<dbReference type="Proteomes" id="UP001215598">
    <property type="component" value="Unassembled WGS sequence"/>
</dbReference>
<proteinExistence type="predicted"/>
<evidence type="ECO:0000313" key="2">
    <source>
        <dbReference type="Proteomes" id="UP001215598"/>
    </source>
</evidence>
<dbReference type="EMBL" id="JARKIB010000044">
    <property type="protein sequence ID" value="KAJ7757593.1"/>
    <property type="molecule type" value="Genomic_DNA"/>
</dbReference>
<accession>A0AAD7J758</accession>
<name>A0AAD7J758_9AGAR</name>
<organism evidence="1 2">
    <name type="scientific">Mycena metata</name>
    <dbReference type="NCBI Taxonomy" id="1033252"/>
    <lineage>
        <taxon>Eukaryota</taxon>
        <taxon>Fungi</taxon>
        <taxon>Dikarya</taxon>
        <taxon>Basidiomycota</taxon>
        <taxon>Agaricomycotina</taxon>
        <taxon>Agaricomycetes</taxon>
        <taxon>Agaricomycetidae</taxon>
        <taxon>Agaricales</taxon>
        <taxon>Marasmiineae</taxon>
        <taxon>Mycenaceae</taxon>
        <taxon>Mycena</taxon>
    </lineage>
</organism>
<gene>
    <name evidence="1" type="ORF">B0H16DRAFT_1689601</name>
</gene>
<sequence>MSIPCQILFKPRPHVPSLRTAWIPAGLAYAPIHLSHQDPPPELKKEWELLDFNCSVTLDRYLVEFHQHILPLPIMLDESIDTCTQYVQLESGVHSQCVQILVDFRRRTMEEMVGWWRSLPKALAKEKIPDLRADLDDETVSKRFRHTCMLSMDNSLIELKSWVCMFHQVDNWLRRWPYHQQRVYDRHAEPHLLCTADYRLLYHDTSKLIASLALRFGASLTSLHLTSLLKTLTALELKFPTAVF</sequence>
<dbReference type="AlphaFoldDB" id="A0AAD7J758"/>
<protein>
    <submittedName>
        <fullName evidence="1">Uncharacterized protein</fullName>
    </submittedName>
</protein>